<evidence type="ECO:0000313" key="1">
    <source>
        <dbReference type="EMBL" id="MBU3850373.1"/>
    </source>
</evidence>
<sequence length="70" mass="8303">MSHKEEEYKEKLRQLVSDVQGAPYPSTIENELYTIWYEHIQKIAVECFQMLNEDAPQEQEGIEKTLDNML</sequence>
<reference evidence="1" key="2">
    <citation type="submission" date="2021-04" db="EMBL/GenBank/DDBJ databases">
        <authorList>
            <person name="Gilroy R."/>
        </authorList>
    </citation>
    <scope>NUCLEOTIDE SEQUENCE</scope>
    <source>
        <strain evidence="1">Gambia15-2214</strain>
    </source>
</reference>
<dbReference type="EMBL" id="JAHLFV010000173">
    <property type="protein sequence ID" value="MBU3850373.1"/>
    <property type="molecule type" value="Genomic_DNA"/>
</dbReference>
<evidence type="ECO:0000313" key="2">
    <source>
        <dbReference type="Proteomes" id="UP000823914"/>
    </source>
</evidence>
<dbReference type="Proteomes" id="UP000823914">
    <property type="component" value="Unassembled WGS sequence"/>
</dbReference>
<name>A0A9E2L2G1_9SPIR</name>
<organism evidence="1 2">
    <name type="scientific">Candidatus Treponema excrementipullorum</name>
    <dbReference type="NCBI Taxonomy" id="2838768"/>
    <lineage>
        <taxon>Bacteria</taxon>
        <taxon>Pseudomonadati</taxon>
        <taxon>Spirochaetota</taxon>
        <taxon>Spirochaetia</taxon>
        <taxon>Spirochaetales</taxon>
        <taxon>Treponemataceae</taxon>
        <taxon>Treponema</taxon>
    </lineage>
</organism>
<reference evidence="1" key="1">
    <citation type="journal article" date="2021" name="PeerJ">
        <title>Extensive microbial diversity within the chicken gut microbiome revealed by metagenomics and culture.</title>
        <authorList>
            <person name="Gilroy R."/>
            <person name="Ravi A."/>
            <person name="Getino M."/>
            <person name="Pursley I."/>
            <person name="Horton D.L."/>
            <person name="Alikhan N.F."/>
            <person name="Baker D."/>
            <person name="Gharbi K."/>
            <person name="Hall N."/>
            <person name="Watson M."/>
            <person name="Adriaenssens E.M."/>
            <person name="Foster-Nyarko E."/>
            <person name="Jarju S."/>
            <person name="Secka A."/>
            <person name="Antonio M."/>
            <person name="Oren A."/>
            <person name="Chaudhuri R.R."/>
            <person name="La Ragione R."/>
            <person name="Hildebrand F."/>
            <person name="Pallen M.J."/>
        </authorList>
    </citation>
    <scope>NUCLEOTIDE SEQUENCE</scope>
    <source>
        <strain evidence="1">Gambia15-2214</strain>
    </source>
</reference>
<dbReference type="AlphaFoldDB" id="A0A9E2L2G1"/>
<accession>A0A9E2L2G1</accession>
<proteinExistence type="predicted"/>
<comment type="caution">
    <text evidence="1">The sequence shown here is derived from an EMBL/GenBank/DDBJ whole genome shotgun (WGS) entry which is preliminary data.</text>
</comment>
<protein>
    <submittedName>
        <fullName evidence="1">Uncharacterized protein</fullName>
    </submittedName>
</protein>
<gene>
    <name evidence="1" type="ORF">IAA16_07395</name>
</gene>